<evidence type="ECO:0000256" key="1">
    <source>
        <dbReference type="SAM" id="Phobius"/>
    </source>
</evidence>
<dbReference type="AlphaFoldDB" id="A0A453HZW3"/>
<dbReference type="Gramene" id="AET4Gv20376700.20">
    <property type="protein sequence ID" value="AET4Gv20376700.20"/>
    <property type="gene ID" value="AET4Gv20376700"/>
</dbReference>
<keyword evidence="1" id="KW-0812">Transmembrane</keyword>
<feature type="transmembrane region" description="Helical" evidence="1">
    <location>
        <begin position="7"/>
        <end position="24"/>
    </location>
</feature>
<reference evidence="2" key="3">
    <citation type="journal article" date="2017" name="Nature">
        <title>Genome sequence of the progenitor of the wheat D genome Aegilops tauschii.</title>
        <authorList>
            <person name="Luo M.C."/>
            <person name="Gu Y.Q."/>
            <person name="Puiu D."/>
            <person name="Wang H."/>
            <person name="Twardziok S.O."/>
            <person name="Deal K.R."/>
            <person name="Huo N."/>
            <person name="Zhu T."/>
            <person name="Wang L."/>
            <person name="Wang Y."/>
            <person name="McGuire P.E."/>
            <person name="Liu S."/>
            <person name="Long H."/>
            <person name="Ramasamy R.K."/>
            <person name="Rodriguez J.C."/>
            <person name="Van S.L."/>
            <person name="Yuan L."/>
            <person name="Wang Z."/>
            <person name="Xia Z."/>
            <person name="Xiao L."/>
            <person name="Anderson O.D."/>
            <person name="Ouyang S."/>
            <person name="Liang Y."/>
            <person name="Zimin A.V."/>
            <person name="Pertea G."/>
            <person name="Qi P."/>
            <person name="Bennetzen J.L."/>
            <person name="Dai X."/>
            <person name="Dawson M.W."/>
            <person name="Muller H.G."/>
            <person name="Kugler K."/>
            <person name="Rivarola-Duarte L."/>
            <person name="Spannagl M."/>
            <person name="Mayer K.F.X."/>
            <person name="Lu F.H."/>
            <person name="Bevan M.W."/>
            <person name="Leroy P."/>
            <person name="Li P."/>
            <person name="You F.M."/>
            <person name="Sun Q."/>
            <person name="Liu Z."/>
            <person name="Lyons E."/>
            <person name="Wicker T."/>
            <person name="Salzberg S.L."/>
            <person name="Devos K.M."/>
            <person name="Dvorak J."/>
        </authorList>
    </citation>
    <scope>NUCLEOTIDE SEQUENCE [LARGE SCALE GENOMIC DNA]</scope>
    <source>
        <strain evidence="2">cv. AL8/78</strain>
    </source>
</reference>
<sequence length="61" mass="7160">MSLNFNIILKFVLIVWCLLVYYIWSKYVLQGLNIKCAQKSPCKKKKLKKGREKKILDAGQN</sequence>
<keyword evidence="1" id="KW-1133">Transmembrane helix</keyword>
<evidence type="ECO:0000313" key="3">
    <source>
        <dbReference type="Proteomes" id="UP000015105"/>
    </source>
</evidence>
<organism evidence="2 3">
    <name type="scientific">Aegilops tauschii subsp. strangulata</name>
    <name type="common">Goatgrass</name>
    <dbReference type="NCBI Taxonomy" id="200361"/>
    <lineage>
        <taxon>Eukaryota</taxon>
        <taxon>Viridiplantae</taxon>
        <taxon>Streptophyta</taxon>
        <taxon>Embryophyta</taxon>
        <taxon>Tracheophyta</taxon>
        <taxon>Spermatophyta</taxon>
        <taxon>Magnoliopsida</taxon>
        <taxon>Liliopsida</taxon>
        <taxon>Poales</taxon>
        <taxon>Poaceae</taxon>
        <taxon>BOP clade</taxon>
        <taxon>Pooideae</taxon>
        <taxon>Triticodae</taxon>
        <taxon>Triticeae</taxon>
        <taxon>Triticinae</taxon>
        <taxon>Aegilops</taxon>
    </lineage>
</organism>
<evidence type="ECO:0000313" key="2">
    <source>
        <dbReference type="EnsemblPlants" id="AET4Gv20376700.20"/>
    </source>
</evidence>
<dbReference type="EnsemblPlants" id="AET4Gv20376700.20">
    <property type="protein sequence ID" value="AET4Gv20376700.20"/>
    <property type="gene ID" value="AET4Gv20376700"/>
</dbReference>
<name>A0A453HZW3_AEGTS</name>
<reference evidence="2" key="4">
    <citation type="submission" date="2019-03" db="UniProtKB">
        <authorList>
            <consortium name="EnsemblPlants"/>
        </authorList>
    </citation>
    <scope>IDENTIFICATION</scope>
</reference>
<proteinExistence type="predicted"/>
<protein>
    <submittedName>
        <fullName evidence="2">Uncharacterized protein</fullName>
    </submittedName>
</protein>
<reference evidence="3" key="2">
    <citation type="journal article" date="2017" name="Nat. Plants">
        <title>The Aegilops tauschii genome reveals multiple impacts of transposons.</title>
        <authorList>
            <person name="Zhao G."/>
            <person name="Zou C."/>
            <person name="Li K."/>
            <person name="Wang K."/>
            <person name="Li T."/>
            <person name="Gao L."/>
            <person name="Zhang X."/>
            <person name="Wang H."/>
            <person name="Yang Z."/>
            <person name="Liu X."/>
            <person name="Jiang W."/>
            <person name="Mao L."/>
            <person name="Kong X."/>
            <person name="Jiao Y."/>
            <person name="Jia J."/>
        </authorList>
    </citation>
    <scope>NUCLEOTIDE SEQUENCE [LARGE SCALE GENOMIC DNA]</scope>
    <source>
        <strain evidence="3">cv. AL8/78</strain>
    </source>
</reference>
<accession>A0A453HZW3</accession>
<dbReference type="Proteomes" id="UP000015105">
    <property type="component" value="Chromosome 4D"/>
</dbReference>
<keyword evidence="3" id="KW-1185">Reference proteome</keyword>
<reference evidence="3" key="1">
    <citation type="journal article" date="2014" name="Science">
        <title>Ancient hybridizations among the ancestral genomes of bread wheat.</title>
        <authorList>
            <consortium name="International Wheat Genome Sequencing Consortium,"/>
            <person name="Marcussen T."/>
            <person name="Sandve S.R."/>
            <person name="Heier L."/>
            <person name="Spannagl M."/>
            <person name="Pfeifer M."/>
            <person name="Jakobsen K.S."/>
            <person name="Wulff B.B."/>
            <person name="Steuernagel B."/>
            <person name="Mayer K.F."/>
            <person name="Olsen O.A."/>
        </authorList>
    </citation>
    <scope>NUCLEOTIDE SEQUENCE [LARGE SCALE GENOMIC DNA]</scope>
    <source>
        <strain evidence="3">cv. AL8/78</strain>
    </source>
</reference>
<keyword evidence="1" id="KW-0472">Membrane</keyword>
<reference evidence="2" key="5">
    <citation type="journal article" date="2021" name="G3 (Bethesda)">
        <title>Aegilops tauschii genome assembly Aet v5.0 features greater sequence contiguity and improved annotation.</title>
        <authorList>
            <person name="Wang L."/>
            <person name="Zhu T."/>
            <person name="Rodriguez J.C."/>
            <person name="Deal K.R."/>
            <person name="Dubcovsky J."/>
            <person name="McGuire P.E."/>
            <person name="Lux T."/>
            <person name="Spannagl M."/>
            <person name="Mayer K.F.X."/>
            <person name="Baldrich P."/>
            <person name="Meyers B.C."/>
            <person name="Huo N."/>
            <person name="Gu Y.Q."/>
            <person name="Zhou H."/>
            <person name="Devos K.M."/>
            <person name="Bennetzen J.L."/>
            <person name="Unver T."/>
            <person name="Budak H."/>
            <person name="Gulick P.J."/>
            <person name="Galiba G."/>
            <person name="Kalapos B."/>
            <person name="Nelson D.R."/>
            <person name="Li P."/>
            <person name="You F.M."/>
            <person name="Luo M.C."/>
            <person name="Dvorak J."/>
        </authorList>
    </citation>
    <scope>NUCLEOTIDE SEQUENCE [LARGE SCALE GENOMIC DNA]</scope>
    <source>
        <strain evidence="2">cv. AL8/78</strain>
    </source>
</reference>